<evidence type="ECO:0000313" key="2">
    <source>
        <dbReference type="EMBL" id="KAK4105067.1"/>
    </source>
</evidence>
<feature type="region of interest" description="Disordered" evidence="1">
    <location>
        <begin position="1"/>
        <end position="59"/>
    </location>
</feature>
<feature type="compositionally biased region" description="Acidic residues" evidence="1">
    <location>
        <begin position="42"/>
        <end position="59"/>
    </location>
</feature>
<evidence type="ECO:0000313" key="3">
    <source>
        <dbReference type="Proteomes" id="UP001305647"/>
    </source>
</evidence>
<sequence>MSTSMRDLNDGEAELNDKEDDESYDEETGNARPRERNKMPDDSSEEDEDDEDEEEARRV</sequence>
<protein>
    <submittedName>
        <fullName evidence="2">Uncharacterized protein</fullName>
    </submittedName>
</protein>
<organism evidence="2 3">
    <name type="scientific">Parathielavia hyrcaniae</name>
    <dbReference type="NCBI Taxonomy" id="113614"/>
    <lineage>
        <taxon>Eukaryota</taxon>
        <taxon>Fungi</taxon>
        <taxon>Dikarya</taxon>
        <taxon>Ascomycota</taxon>
        <taxon>Pezizomycotina</taxon>
        <taxon>Sordariomycetes</taxon>
        <taxon>Sordariomycetidae</taxon>
        <taxon>Sordariales</taxon>
        <taxon>Chaetomiaceae</taxon>
        <taxon>Parathielavia</taxon>
    </lineage>
</organism>
<feature type="compositionally biased region" description="Basic and acidic residues" evidence="1">
    <location>
        <begin position="32"/>
        <end position="41"/>
    </location>
</feature>
<dbReference type="AlphaFoldDB" id="A0AAN6QD84"/>
<name>A0AAN6QD84_9PEZI</name>
<dbReference type="Proteomes" id="UP001305647">
    <property type="component" value="Unassembled WGS sequence"/>
</dbReference>
<reference evidence="2" key="2">
    <citation type="submission" date="2023-05" db="EMBL/GenBank/DDBJ databases">
        <authorList>
            <consortium name="Lawrence Berkeley National Laboratory"/>
            <person name="Steindorff A."/>
            <person name="Hensen N."/>
            <person name="Bonometti L."/>
            <person name="Westerberg I."/>
            <person name="Brannstrom I.O."/>
            <person name="Guillou S."/>
            <person name="Cros-Aarteil S."/>
            <person name="Calhoun S."/>
            <person name="Haridas S."/>
            <person name="Kuo A."/>
            <person name="Mondo S."/>
            <person name="Pangilinan J."/>
            <person name="Riley R."/>
            <person name="Labutti K."/>
            <person name="Andreopoulos B."/>
            <person name="Lipzen A."/>
            <person name="Chen C."/>
            <person name="Yanf M."/>
            <person name="Daum C."/>
            <person name="Ng V."/>
            <person name="Clum A."/>
            <person name="Ohm R."/>
            <person name="Martin F."/>
            <person name="Silar P."/>
            <person name="Natvig D."/>
            <person name="Lalanne C."/>
            <person name="Gautier V."/>
            <person name="Ament-Velasquez S.L."/>
            <person name="Kruys A."/>
            <person name="Hutchinson M.I."/>
            <person name="Powell A.J."/>
            <person name="Barry K."/>
            <person name="Miller A.N."/>
            <person name="Grigoriev I.V."/>
            <person name="Debuchy R."/>
            <person name="Gladieux P."/>
            <person name="Thoren M.H."/>
            <person name="Johannesson H."/>
        </authorList>
    </citation>
    <scope>NUCLEOTIDE SEQUENCE</scope>
    <source>
        <strain evidence="2">CBS 757.83</strain>
    </source>
</reference>
<keyword evidence="3" id="KW-1185">Reference proteome</keyword>
<dbReference type="EMBL" id="MU863626">
    <property type="protein sequence ID" value="KAK4105067.1"/>
    <property type="molecule type" value="Genomic_DNA"/>
</dbReference>
<feature type="compositionally biased region" description="Acidic residues" evidence="1">
    <location>
        <begin position="10"/>
        <end position="28"/>
    </location>
</feature>
<reference evidence="2" key="1">
    <citation type="journal article" date="2023" name="Mol. Phylogenet. Evol.">
        <title>Genome-scale phylogeny and comparative genomics of the fungal order Sordariales.</title>
        <authorList>
            <person name="Hensen N."/>
            <person name="Bonometti L."/>
            <person name="Westerberg I."/>
            <person name="Brannstrom I.O."/>
            <person name="Guillou S."/>
            <person name="Cros-Aarteil S."/>
            <person name="Calhoun S."/>
            <person name="Haridas S."/>
            <person name="Kuo A."/>
            <person name="Mondo S."/>
            <person name="Pangilinan J."/>
            <person name="Riley R."/>
            <person name="LaButti K."/>
            <person name="Andreopoulos B."/>
            <person name="Lipzen A."/>
            <person name="Chen C."/>
            <person name="Yan M."/>
            <person name="Daum C."/>
            <person name="Ng V."/>
            <person name="Clum A."/>
            <person name="Steindorff A."/>
            <person name="Ohm R.A."/>
            <person name="Martin F."/>
            <person name="Silar P."/>
            <person name="Natvig D.O."/>
            <person name="Lalanne C."/>
            <person name="Gautier V."/>
            <person name="Ament-Velasquez S.L."/>
            <person name="Kruys A."/>
            <person name="Hutchinson M.I."/>
            <person name="Powell A.J."/>
            <person name="Barry K."/>
            <person name="Miller A.N."/>
            <person name="Grigoriev I.V."/>
            <person name="Debuchy R."/>
            <person name="Gladieux P."/>
            <person name="Hiltunen Thoren M."/>
            <person name="Johannesson H."/>
        </authorList>
    </citation>
    <scope>NUCLEOTIDE SEQUENCE</scope>
    <source>
        <strain evidence="2">CBS 757.83</strain>
    </source>
</reference>
<comment type="caution">
    <text evidence="2">The sequence shown here is derived from an EMBL/GenBank/DDBJ whole genome shotgun (WGS) entry which is preliminary data.</text>
</comment>
<proteinExistence type="predicted"/>
<gene>
    <name evidence="2" type="ORF">N658DRAFT_493174</name>
</gene>
<evidence type="ECO:0000256" key="1">
    <source>
        <dbReference type="SAM" id="MobiDB-lite"/>
    </source>
</evidence>
<accession>A0AAN6QD84</accession>